<dbReference type="STRING" id="1544798.LH29_15105"/>
<feature type="domain" description="3-keto-alpha-glucoside-1,2-lyase/3-keto-2-hydroxy-glucal hydratase" evidence="1">
    <location>
        <begin position="22"/>
        <end position="206"/>
    </location>
</feature>
<dbReference type="InterPro" id="IPR010496">
    <property type="entry name" value="AL/BT2_dom"/>
</dbReference>
<dbReference type="GO" id="GO:0016787">
    <property type="term" value="F:hydrolase activity"/>
    <property type="evidence" value="ECO:0007669"/>
    <property type="project" value="InterPro"/>
</dbReference>
<dbReference type="EMBL" id="JRHC01000003">
    <property type="protein sequence ID" value="KJF43531.1"/>
    <property type="molecule type" value="Genomic_DNA"/>
</dbReference>
<dbReference type="RefSeq" id="WP_045031119.1">
    <property type="nucleotide sequence ID" value="NZ_JRHC01000003.1"/>
</dbReference>
<feature type="domain" description="3-keto-alpha-glucoside-1,2-lyase/3-keto-2-hydroxy-glucal hydratase" evidence="1">
    <location>
        <begin position="240"/>
        <end position="455"/>
    </location>
</feature>
<keyword evidence="3" id="KW-1185">Reference proteome</keyword>
<dbReference type="Gene3D" id="2.60.120.560">
    <property type="entry name" value="Exo-inulinase, domain 1"/>
    <property type="match status" value="2"/>
</dbReference>
<dbReference type="PROSITE" id="PS51257">
    <property type="entry name" value="PROKAR_LIPOPROTEIN"/>
    <property type="match status" value="1"/>
</dbReference>
<proteinExistence type="predicted"/>
<dbReference type="OrthoDB" id="9806233at2"/>
<dbReference type="PATRIC" id="fig|1544798.3.peg.3188"/>
<sequence>MRRIFIGLLISLLAVSCSEKSDFVDLFNGKNLDGWEVKNGTAPFTVEDGVIVGTYMSGTPNTFLCTKENYSDFILTFEGFLGEETNSGVMFRAQSRPDYKDGRVHGYQMEMDPSARKWTGGIYDEARRGWIYNLERIPEAKDAFKLNQWNQFRIEAIGNNLRVWVNGIQTADVVDNMDASGFIGLQVHACKEELNGRQVKFRNIKICNTNLEQNKMKIEEPILQYSYLKNQLTEREIAEGWKLLWDGKTTEGWRGAKLTEFPSEGWSIEDGELVVADAGGEESENGGDIVTNKKFENFELEVDFKITEGANSGIKYFVDTELNKGKGSSIGCEFQILDDRNHPDAKMGTNGNRTLASLYDLITANALTFNPDEFTAKRVNWAGWNRARVVVNGADVEHYLNNILVVKYNRSGQQWKDLVASSKYKDWPNFGEAKTGNILLQDHGNKVFFKNIKIKELK</sequence>
<accession>A0A0D8JAH4</accession>
<dbReference type="Proteomes" id="UP000032544">
    <property type="component" value="Unassembled WGS sequence"/>
</dbReference>
<organism evidence="2 3">
    <name type="scientific">Draconibacterium sediminis</name>
    <dbReference type="NCBI Taxonomy" id="1544798"/>
    <lineage>
        <taxon>Bacteria</taxon>
        <taxon>Pseudomonadati</taxon>
        <taxon>Bacteroidota</taxon>
        <taxon>Bacteroidia</taxon>
        <taxon>Marinilabiliales</taxon>
        <taxon>Prolixibacteraceae</taxon>
        <taxon>Draconibacterium</taxon>
    </lineage>
</organism>
<evidence type="ECO:0000259" key="1">
    <source>
        <dbReference type="Pfam" id="PF06439"/>
    </source>
</evidence>
<dbReference type="AlphaFoldDB" id="A0A0D8JAH4"/>
<evidence type="ECO:0000313" key="2">
    <source>
        <dbReference type="EMBL" id="KJF43531.1"/>
    </source>
</evidence>
<evidence type="ECO:0000313" key="3">
    <source>
        <dbReference type="Proteomes" id="UP000032544"/>
    </source>
</evidence>
<protein>
    <recommendedName>
        <fullName evidence="1">3-keto-alpha-glucoside-1,2-lyase/3-keto-2-hydroxy-glucal hydratase domain-containing protein</fullName>
    </recommendedName>
</protein>
<reference evidence="2 3" key="1">
    <citation type="submission" date="2014-09" db="EMBL/GenBank/DDBJ databases">
        <title>Draft Genome Sequence of Draconibacterium sp. JN14CK-3.</title>
        <authorList>
            <person name="Dong C."/>
            <person name="Lai Q."/>
            <person name="Shao Z."/>
        </authorList>
    </citation>
    <scope>NUCLEOTIDE SEQUENCE [LARGE SCALE GENOMIC DNA]</scope>
    <source>
        <strain evidence="2 3">JN14CK-3</strain>
    </source>
</reference>
<comment type="caution">
    <text evidence="2">The sequence shown here is derived from an EMBL/GenBank/DDBJ whole genome shotgun (WGS) entry which is preliminary data.</text>
</comment>
<gene>
    <name evidence="2" type="ORF">LH29_15105</name>
</gene>
<name>A0A0D8JAH4_9BACT</name>
<dbReference type="Pfam" id="PF06439">
    <property type="entry name" value="3keto-disac_hyd"/>
    <property type="match status" value="2"/>
</dbReference>